<feature type="compositionally biased region" description="Low complexity" evidence="1">
    <location>
        <begin position="430"/>
        <end position="439"/>
    </location>
</feature>
<dbReference type="InterPro" id="IPR016024">
    <property type="entry name" value="ARM-type_fold"/>
</dbReference>
<feature type="region of interest" description="Disordered" evidence="1">
    <location>
        <begin position="1"/>
        <end position="122"/>
    </location>
</feature>
<dbReference type="Gene3D" id="1.10.555.10">
    <property type="entry name" value="Rho GTPase activation protein"/>
    <property type="match status" value="1"/>
</dbReference>
<feature type="compositionally biased region" description="Basic and acidic residues" evidence="1">
    <location>
        <begin position="402"/>
        <end position="416"/>
    </location>
</feature>
<dbReference type="Pfam" id="PF00620">
    <property type="entry name" value="RhoGAP"/>
    <property type="match status" value="1"/>
</dbReference>
<name>A0A9Q0LG14_ANAIG</name>
<dbReference type="Proteomes" id="UP001149090">
    <property type="component" value="Unassembled WGS sequence"/>
</dbReference>
<gene>
    <name evidence="4" type="ORF">M0811_10834</name>
</gene>
<dbReference type="InterPro" id="IPR000857">
    <property type="entry name" value="MyTH4_dom"/>
</dbReference>
<dbReference type="SUPFAM" id="SSF48350">
    <property type="entry name" value="GTPase activation domain, GAP"/>
    <property type="match status" value="1"/>
</dbReference>
<feature type="domain" description="MyTH4" evidence="3">
    <location>
        <begin position="501"/>
        <end position="659"/>
    </location>
</feature>
<evidence type="ECO:0000313" key="5">
    <source>
        <dbReference type="Proteomes" id="UP001149090"/>
    </source>
</evidence>
<accession>A0A9Q0LG14</accession>
<evidence type="ECO:0000259" key="3">
    <source>
        <dbReference type="PROSITE" id="PS51016"/>
    </source>
</evidence>
<dbReference type="EMBL" id="JAPDFW010000094">
    <property type="protein sequence ID" value="KAJ5070565.1"/>
    <property type="molecule type" value="Genomic_DNA"/>
</dbReference>
<dbReference type="SMART" id="SM00324">
    <property type="entry name" value="RhoGAP"/>
    <property type="match status" value="1"/>
</dbReference>
<dbReference type="SUPFAM" id="SSF48371">
    <property type="entry name" value="ARM repeat"/>
    <property type="match status" value="1"/>
</dbReference>
<dbReference type="InterPro" id="IPR038185">
    <property type="entry name" value="MyTH4_dom_sf"/>
</dbReference>
<proteinExistence type="predicted"/>
<dbReference type="InterPro" id="IPR008936">
    <property type="entry name" value="Rho_GTPase_activation_prot"/>
</dbReference>
<dbReference type="PROSITE" id="PS51016">
    <property type="entry name" value="MYTH4"/>
    <property type="match status" value="1"/>
</dbReference>
<dbReference type="Pfam" id="PF00784">
    <property type="entry name" value="MyTH4"/>
    <property type="match status" value="1"/>
</dbReference>
<dbReference type="AlphaFoldDB" id="A0A9Q0LG14"/>
<feature type="compositionally biased region" description="Pro residues" evidence="1">
    <location>
        <begin position="154"/>
        <end position="279"/>
    </location>
</feature>
<dbReference type="OrthoDB" id="437889at2759"/>
<feature type="compositionally biased region" description="Pro residues" evidence="1">
    <location>
        <begin position="309"/>
        <end position="375"/>
    </location>
</feature>
<comment type="caution">
    <text evidence="4">The sequence shown here is derived from an EMBL/GenBank/DDBJ whole genome shotgun (WGS) entry which is preliminary data.</text>
</comment>
<dbReference type="GO" id="GO:0007165">
    <property type="term" value="P:signal transduction"/>
    <property type="evidence" value="ECO:0007669"/>
    <property type="project" value="InterPro"/>
</dbReference>
<dbReference type="PROSITE" id="PS50238">
    <property type="entry name" value="RHOGAP"/>
    <property type="match status" value="1"/>
</dbReference>
<keyword evidence="5" id="KW-1185">Reference proteome</keyword>
<evidence type="ECO:0000256" key="1">
    <source>
        <dbReference type="SAM" id="MobiDB-lite"/>
    </source>
</evidence>
<dbReference type="Gene3D" id="1.25.40.530">
    <property type="entry name" value="MyTH4 domain"/>
    <property type="match status" value="1"/>
</dbReference>
<dbReference type="PANTHER" id="PTHR45876">
    <property type="entry name" value="FI04035P"/>
    <property type="match status" value="1"/>
</dbReference>
<sequence length="862" mass="99078">MSGWKEEERKKIEKKRKKKFKEERKRREEEERKRREEEERKRREEEERIKREEEERIRRKEEQERIKREEEERIKREEEERKRKEQEEIEDIIASDDFTFSDPDDNDSEKQDDQEKDEWIESFDLFTGEAFYFNKKTGQTVSEIPKPQPKKKNPTPPPVVEMKPTPPPVIEMQPTPPPVIEMKPTPPPVIEMKPTPPPVVEMKPTPPPVVEMKPTPPPVVEMKPTPPPVVEMKPTPPPVVEMKPTPPPVVEMKPTPPPVIEMKPTPPPVIEMQPTPPPVETKSTKLEKKPTPPIIQMQPNPPKNTTKQPTPPPVVQLEPTPPPIIEPQPPTLETLPPPIMDDIPPPLTGFDNLPPPIMDDLPPPITNLENIPPPLTTNLENIPPPLTGLDNIPPPIPNEPIPTEKETKTKKETKKETKSKKQTKKEIKSNSKSNSKNQSPQIERPKKEIEEVTSWPPSQGYPEISNEIFENKQYNLIEFAQKFFTPPKKNRAVDGRDLIKYEPKGINKAVLLAVSESKNSKHKSAANEVFKNILIYIGAKGKKTIEKPEFAKKILAKGIEFPEIRDEIYFQLMKQLQAPDIEIQRRCWQLLTLVCSTFPPSEESENYLKSHIASHLKKSKRIISQLSQYCMLKFITICNLRANKDDFQMPLDELIENISTAPSKSVALFGVSVEEVMWFQRTTDPDTLIPKIIPFLCQAIKDKGGMKTQGIFRTPGRTDEMTSAKSQFDHGIYTYSFKDPNDAASLLKQFFRDLPEPLIPLKFYQQCLTSAGKIEEEEEVLKQLTPVQLTTLIYIIKFLREFNEPEVMNQTGTNPANLALVFAPNLLRSGSVTFRKVTLNQPKEQLFLLTLLKSLEISKFDK</sequence>
<dbReference type="GO" id="GO:0005096">
    <property type="term" value="F:GTPase activator activity"/>
    <property type="evidence" value="ECO:0007669"/>
    <property type="project" value="TreeGrafter"/>
</dbReference>
<feature type="compositionally biased region" description="Basic and acidic residues" evidence="1">
    <location>
        <begin position="108"/>
        <end position="119"/>
    </location>
</feature>
<reference evidence="4" key="1">
    <citation type="submission" date="2022-10" db="EMBL/GenBank/DDBJ databases">
        <title>Novel sulphate-reducing endosymbionts in the free-living metamonad Anaeramoeba.</title>
        <authorList>
            <person name="Jerlstrom-Hultqvist J."/>
            <person name="Cepicka I."/>
            <person name="Gallot-Lavallee L."/>
            <person name="Salas-Leiva D."/>
            <person name="Curtis B.A."/>
            <person name="Zahonova K."/>
            <person name="Pipaliya S."/>
            <person name="Dacks J."/>
            <person name="Roger A.J."/>
        </authorList>
    </citation>
    <scope>NUCLEOTIDE SEQUENCE</scope>
    <source>
        <strain evidence="4">BMAN</strain>
    </source>
</reference>
<dbReference type="GO" id="GO:0005856">
    <property type="term" value="C:cytoskeleton"/>
    <property type="evidence" value="ECO:0007669"/>
    <property type="project" value="InterPro"/>
</dbReference>
<protein>
    <submittedName>
        <fullName evidence="4">Rho gtpase activation protein</fullName>
    </submittedName>
</protein>
<feature type="compositionally biased region" description="Pro residues" evidence="1">
    <location>
        <begin position="382"/>
        <end position="400"/>
    </location>
</feature>
<evidence type="ECO:0000313" key="4">
    <source>
        <dbReference type="EMBL" id="KAJ5070565.1"/>
    </source>
</evidence>
<evidence type="ECO:0000259" key="2">
    <source>
        <dbReference type="PROSITE" id="PS50238"/>
    </source>
</evidence>
<dbReference type="SMART" id="SM00139">
    <property type="entry name" value="MyTH4"/>
    <property type="match status" value="1"/>
</dbReference>
<dbReference type="PANTHER" id="PTHR45876:SF8">
    <property type="entry name" value="FI04035P"/>
    <property type="match status" value="1"/>
</dbReference>
<dbReference type="GO" id="GO:0005737">
    <property type="term" value="C:cytoplasm"/>
    <property type="evidence" value="ECO:0007669"/>
    <property type="project" value="TreeGrafter"/>
</dbReference>
<feature type="domain" description="Rho-GAP" evidence="2">
    <location>
        <begin position="671"/>
        <end position="860"/>
    </location>
</feature>
<feature type="compositionally biased region" description="Basic and acidic residues" evidence="1">
    <location>
        <begin position="20"/>
        <end position="86"/>
    </location>
</feature>
<feature type="compositionally biased region" description="Basic and acidic residues" evidence="1">
    <location>
        <begin position="1"/>
        <end position="11"/>
    </location>
</feature>
<organism evidence="4 5">
    <name type="scientific">Anaeramoeba ignava</name>
    <name type="common">Anaerobic marine amoeba</name>
    <dbReference type="NCBI Taxonomy" id="1746090"/>
    <lineage>
        <taxon>Eukaryota</taxon>
        <taxon>Metamonada</taxon>
        <taxon>Anaeramoebidae</taxon>
        <taxon>Anaeramoeba</taxon>
    </lineage>
</organism>
<feature type="region of interest" description="Disordered" evidence="1">
    <location>
        <begin position="137"/>
        <end position="458"/>
    </location>
</feature>
<dbReference type="InterPro" id="IPR000198">
    <property type="entry name" value="RhoGAP_dom"/>
</dbReference>